<accession>A0A9R1WWT7</accession>
<reference evidence="1 2" key="1">
    <citation type="journal article" date="2017" name="Nat. Commun.">
        <title>Genome assembly with in vitro proximity ligation data and whole-genome triplication in lettuce.</title>
        <authorList>
            <person name="Reyes-Chin-Wo S."/>
            <person name="Wang Z."/>
            <person name="Yang X."/>
            <person name="Kozik A."/>
            <person name="Arikit S."/>
            <person name="Song C."/>
            <person name="Xia L."/>
            <person name="Froenicke L."/>
            <person name="Lavelle D.O."/>
            <person name="Truco M.J."/>
            <person name="Xia R."/>
            <person name="Zhu S."/>
            <person name="Xu C."/>
            <person name="Xu H."/>
            <person name="Xu X."/>
            <person name="Cox K."/>
            <person name="Korf I."/>
            <person name="Meyers B.C."/>
            <person name="Michelmore R.W."/>
        </authorList>
    </citation>
    <scope>NUCLEOTIDE SEQUENCE [LARGE SCALE GENOMIC DNA]</scope>
    <source>
        <strain evidence="2">cv. Salinas</strain>
        <tissue evidence="1">Seedlings</tissue>
    </source>
</reference>
<name>A0A9R1WWT7_LACSA</name>
<comment type="caution">
    <text evidence="1">The sequence shown here is derived from an EMBL/GenBank/DDBJ whole genome shotgun (WGS) entry which is preliminary data.</text>
</comment>
<dbReference type="EMBL" id="NBSK02000008">
    <property type="protein sequence ID" value="KAJ0190641.1"/>
    <property type="molecule type" value="Genomic_DNA"/>
</dbReference>
<dbReference type="PANTHER" id="PTHR23208">
    <property type="entry name" value="LYSOZYME PROTEIN"/>
    <property type="match status" value="1"/>
</dbReference>
<gene>
    <name evidence="1" type="ORF">LSAT_V11C800398360</name>
</gene>
<dbReference type="InterPro" id="IPR051595">
    <property type="entry name" value="GH25_Enzymes"/>
</dbReference>
<evidence type="ECO:0000313" key="1">
    <source>
        <dbReference type="EMBL" id="KAJ0190641.1"/>
    </source>
</evidence>
<proteinExistence type="predicted"/>
<dbReference type="OrthoDB" id="1729953at2759"/>
<dbReference type="Proteomes" id="UP000235145">
    <property type="component" value="Unassembled WGS sequence"/>
</dbReference>
<keyword evidence="2" id="KW-1185">Reference proteome</keyword>
<evidence type="ECO:0000313" key="2">
    <source>
        <dbReference type="Proteomes" id="UP000235145"/>
    </source>
</evidence>
<dbReference type="AlphaFoldDB" id="A0A9R1WWT7"/>
<sequence length="211" mass="24238">MMDPEDLRSELLSLRRLYGLLVNDQQRVSENLDKNARQLLLNLLNASAKKAFEAHAKMVGTQYRPSYYNLWSTTQFPSLQNLDLRTSQGIFNEPISQEFSSGEPDVKPKRCRVCQRPKVKQLTKELSQVQDNQCQNHKRSWEDQNNPTTYEVEVGVGGFPCSSTVDFLKSPTLYNQNDEDDQISRQAYAKIQQIESCISTLQLASNRVMSR</sequence>
<dbReference type="PANTHER" id="PTHR23208:SF36">
    <property type="entry name" value="LYSOZYME-RELATED"/>
    <property type="match status" value="1"/>
</dbReference>
<organism evidence="1 2">
    <name type="scientific">Lactuca sativa</name>
    <name type="common">Garden lettuce</name>
    <dbReference type="NCBI Taxonomy" id="4236"/>
    <lineage>
        <taxon>Eukaryota</taxon>
        <taxon>Viridiplantae</taxon>
        <taxon>Streptophyta</taxon>
        <taxon>Embryophyta</taxon>
        <taxon>Tracheophyta</taxon>
        <taxon>Spermatophyta</taxon>
        <taxon>Magnoliopsida</taxon>
        <taxon>eudicotyledons</taxon>
        <taxon>Gunneridae</taxon>
        <taxon>Pentapetalae</taxon>
        <taxon>asterids</taxon>
        <taxon>campanulids</taxon>
        <taxon>Asterales</taxon>
        <taxon>Asteraceae</taxon>
        <taxon>Cichorioideae</taxon>
        <taxon>Cichorieae</taxon>
        <taxon>Lactucinae</taxon>
        <taxon>Lactuca</taxon>
    </lineage>
</organism>
<protein>
    <submittedName>
        <fullName evidence="1">Uncharacterized protein</fullName>
    </submittedName>
</protein>